<name>A0A3R7JMF8_CLOSI</name>
<protein>
    <submittedName>
        <fullName evidence="1">Uncharacterized protein</fullName>
    </submittedName>
</protein>
<organism evidence="1 2">
    <name type="scientific">Clonorchis sinensis</name>
    <name type="common">Chinese liver fluke</name>
    <dbReference type="NCBI Taxonomy" id="79923"/>
    <lineage>
        <taxon>Eukaryota</taxon>
        <taxon>Metazoa</taxon>
        <taxon>Spiralia</taxon>
        <taxon>Lophotrochozoa</taxon>
        <taxon>Platyhelminthes</taxon>
        <taxon>Trematoda</taxon>
        <taxon>Digenea</taxon>
        <taxon>Opisthorchiida</taxon>
        <taxon>Opisthorchiata</taxon>
        <taxon>Opisthorchiidae</taxon>
        <taxon>Clonorchis</taxon>
    </lineage>
</organism>
<evidence type="ECO:0000313" key="2">
    <source>
        <dbReference type="Proteomes" id="UP000286415"/>
    </source>
</evidence>
<comment type="caution">
    <text evidence="1">The sequence shown here is derived from an EMBL/GenBank/DDBJ whole genome shotgun (WGS) entry which is preliminary data.</text>
</comment>
<dbReference type="AlphaFoldDB" id="A0A3R7JMF8"/>
<keyword evidence="2" id="KW-1185">Reference proteome</keyword>
<reference evidence="1 2" key="2">
    <citation type="journal article" date="2021" name="Genomics">
        <title>High-quality reference genome for Clonorchis sinensis.</title>
        <authorList>
            <person name="Young N.D."/>
            <person name="Stroehlein A.J."/>
            <person name="Kinkar L."/>
            <person name="Wang T."/>
            <person name="Sohn W.M."/>
            <person name="Chang B.C.H."/>
            <person name="Kaur P."/>
            <person name="Weisz D."/>
            <person name="Dudchenko O."/>
            <person name="Aiden E.L."/>
            <person name="Korhonen P.K."/>
            <person name="Gasser R.B."/>
        </authorList>
    </citation>
    <scope>NUCLEOTIDE SEQUENCE [LARGE SCALE GENOMIC DNA]</scope>
    <source>
        <strain evidence="1">Cs-k2</strain>
    </source>
</reference>
<accession>A0A3R7JMF8</accession>
<dbReference type="Proteomes" id="UP000286415">
    <property type="component" value="Unassembled WGS sequence"/>
</dbReference>
<evidence type="ECO:0000313" key="1">
    <source>
        <dbReference type="EMBL" id="KAG5442869.1"/>
    </source>
</evidence>
<sequence length="113" mass="12928">MDPSLTMEVRTKQKWDSDWEGKCRPCFDKLLLFLSAVVAQWLGRKFTDQLVRGSDPTPASRLLLSRLGSIYALVLPSSDMAVLHRRGFGTERFSLLFKIALVRESPFRLVSLR</sequence>
<gene>
    <name evidence="1" type="ORF">CSKR_105183</name>
</gene>
<dbReference type="InParanoid" id="A0A3R7JMF8"/>
<proteinExistence type="predicted"/>
<dbReference type="OrthoDB" id="734129at2759"/>
<reference evidence="1 2" key="1">
    <citation type="journal article" date="2018" name="Biotechnol. Adv.">
        <title>Improved genomic resources and new bioinformatic workflow for the carcinogenic parasite Clonorchis sinensis: Biotechnological implications.</title>
        <authorList>
            <person name="Wang D."/>
            <person name="Korhonen P.K."/>
            <person name="Gasser R.B."/>
            <person name="Young N.D."/>
        </authorList>
    </citation>
    <scope>NUCLEOTIDE SEQUENCE [LARGE SCALE GENOMIC DNA]</scope>
    <source>
        <strain evidence="1">Cs-k2</strain>
    </source>
</reference>
<dbReference type="EMBL" id="NIRI02000056">
    <property type="protein sequence ID" value="KAG5442869.1"/>
    <property type="molecule type" value="Genomic_DNA"/>
</dbReference>